<feature type="coiled-coil region" evidence="1">
    <location>
        <begin position="158"/>
        <end position="185"/>
    </location>
</feature>
<feature type="transmembrane region" description="Helical" evidence="2">
    <location>
        <begin position="81"/>
        <end position="100"/>
    </location>
</feature>
<dbReference type="PANTHER" id="PTHR34220:SF7">
    <property type="entry name" value="SENSOR HISTIDINE KINASE YPDA"/>
    <property type="match status" value="1"/>
</dbReference>
<dbReference type="GO" id="GO:0016020">
    <property type="term" value="C:membrane"/>
    <property type="evidence" value="ECO:0007669"/>
    <property type="project" value="InterPro"/>
</dbReference>
<sequence length="375" mass="40677">MPERTAAETLQATRITTLRLTLGMWIFCLLTFTASLLVAYGGALPVWLPVWLGLITVTGMLGSLVVWAVVKRLERSRSMSVRWAILAVVAAAVAMLQSLIDTRLGNLAPALFGGQASTFRLEAFALNCLIYVWLFGFYAAALELFSMHEKATLHATRSADYARQLAEARELARDAQLQMLRFQLNPHFLFNTLNNISSLVVSGDGRKAELMIAGLCRFLRASLAPIQDELIALSHELTLIEAYLDVEGVRFPYALDVEIDCPNSLEGALVPSLILQPLVENAVKYALTPSLGRSSLRIVAREQDGALVVSIIDGGAKGGAPVGAVVGPGIGLQNVARRIEVIYGASARLEARRLDEGFSARLHIPLRRGDLEAAA</sequence>
<feature type="transmembrane region" description="Helical" evidence="2">
    <location>
        <begin position="124"/>
        <end position="145"/>
    </location>
</feature>
<dbReference type="PANTHER" id="PTHR34220">
    <property type="entry name" value="SENSOR HISTIDINE KINASE YPDA"/>
    <property type="match status" value="1"/>
</dbReference>
<accession>A0A2N5D963</accession>
<organism evidence="4 5">
    <name type="scientific">Caulobacter zeae</name>
    <dbReference type="NCBI Taxonomy" id="2055137"/>
    <lineage>
        <taxon>Bacteria</taxon>
        <taxon>Pseudomonadati</taxon>
        <taxon>Pseudomonadota</taxon>
        <taxon>Alphaproteobacteria</taxon>
        <taxon>Caulobacterales</taxon>
        <taxon>Caulobacteraceae</taxon>
        <taxon>Caulobacter</taxon>
    </lineage>
</organism>
<gene>
    <name evidence="4" type="ORF">SGCZBJ_17710</name>
</gene>
<dbReference type="GO" id="GO:0000155">
    <property type="term" value="F:phosphorelay sensor kinase activity"/>
    <property type="evidence" value="ECO:0007669"/>
    <property type="project" value="InterPro"/>
</dbReference>
<reference evidence="4 5" key="1">
    <citation type="submission" date="2017-12" db="EMBL/GenBank/DDBJ databases">
        <title>The genome sequence of Caulobacter sp. 410.</title>
        <authorList>
            <person name="Gao J."/>
            <person name="Mao X."/>
            <person name="Sun J."/>
        </authorList>
    </citation>
    <scope>NUCLEOTIDE SEQUENCE [LARGE SCALE GENOMIC DNA]</scope>
    <source>
        <strain evidence="4 5">410</strain>
    </source>
</reference>
<evidence type="ECO:0000313" key="4">
    <source>
        <dbReference type="EMBL" id="PLR22613.1"/>
    </source>
</evidence>
<proteinExistence type="predicted"/>
<dbReference type="AlphaFoldDB" id="A0A2N5D963"/>
<dbReference type="SUPFAM" id="SSF55874">
    <property type="entry name" value="ATPase domain of HSP90 chaperone/DNA topoisomerase II/histidine kinase"/>
    <property type="match status" value="1"/>
</dbReference>
<evidence type="ECO:0000313" key="5">
    <source>
        <dbReference type="Proteomes" id="UP000234479"/>
    </source>
</evidence>
<dbReference type="Gene3D" id="3.30.565.10">
    <property type="entry name" value="Histidine kinase-like ATPase, C-terminal domain"/>
    <property type="match status" value="1"/>
</dbReference>
<feature type="transmembrane region" description="Helical" evidence="2">
    <location>
        <begin position="20"/>
        <end position="40"/>
    </location>
</feature>
<keyword evidence="2" id="KW-1133">Transmembrane helix</keyword>
<feature type="transmembrane region" description="Helical" evidence="2">
    <location>
        <begin position="46"/>
        <end position="69"/>
    </location>
</feature>
<keyword evidence="1" id="KW-0175">Coiled coil</keyword>
<comment type="caution">
    <text evidence="4">The sequence shown here is derived from an EMBL/GenBank/DDBJ whole genome shotgun (WGS) entry which is preliminary data.</text>
</comment>
<dbReference type="Proteomes" id="UP000234479">
    <property type="component" value="Unassembled WGS sequence"/>
</dbReference>
<keyword evidence="2" id="KW-0812">Transmembrane</keyword>
<evidence type="ECO:0000256" key="1">
    <source>
        <dbReference type="SAM" id="Coils"/>
    </source>
</evidence>
<evidence type="ECO:0000259" key="3">
    <source>
        <dbReference type="Pfam" id="PF06580"/>
    </source>
</evidence>
<feature type="domain" description="Signal transduction histidine kinase internal region" evidence="3">
    <location>
        <begin position="175"/>
        <end position="252"/>
    </location>
</feature>
<name>A0A2N5D963_9CAUL</name>
<dbReference type="InterPro" id="IPR050640">
    <property type="entry name" value="Bact_2-comp_sensor_kinase"/>
</dbReference>
<keyword evidence="5" id="KW-1185">Reference proteome</keyword>
<dbReference type="InterPro" id="IPR036890">
    <property type="entry name" value="HATPase_C_sf"/>
</dbReference>
<dbReference type="EMBL" id="PJRS01000038">
    <property type="protein sequence ID" value="PLR22613.1"/>
    <property type="molecule type" value="Genomic_DNA"/>
</dbReference>
<protein>
    <recommendedName>
        <fullName evidence="3">Signal transduction histidine kinase internal region domain-containing protein</fullName>
    </recommendedName>
</protein>
<keyword evidence="2" id="KW-0472">Membrane</keyword>
<dbReference type="Pfam" id="PF06580">
    <property type="entry name" value="His_kinase"/>
    <property type="match status" value="1"/>
</dbReference>
<evidence type="ECO:0000256" key="2">
    <source>
        <dbReference type="SAM" id="Phobius"/>
    </source>
</evidence>
<dbReference type="InterPro" id="IPR010559">
    <property type="entry name" value="Sig_transdc_His_kin_internal"/>
</dbReference>